<proteinExistence type="predicted"/>
<organism evidence="1 2">
    <name type="scientific">Paenibacillus silagei</name>
    <dbReference type="NCBI Taxonomy" id="1670801"/>
    <lineage>
        <taxon>Bacteria</taxon>
        <taxon>Bacillati</taxon>
        <taxon>Bacillota</taxon>
        <taxon>Bacilli</taxon>
        <taxon>Bacillales</taxon>
        <taxon>Paenibacillaceae</taxon>
        <taxon>Paenibacillus</taxon>
    </lineage>
</organism>
<gene>
    <name evidence="1" type="ORF">J2Z70_002030</name>
</gene>
<accession>A0ABS4NP96</accession>
<name>A0ABS4NP96_9BACL</name>
<sequence>MRFNSKKLLLFSMIILILVFPNMVFAKDNSVKLTEEKISSAVNEIVKNAGSFTEPLIVDSGLVDTEDNTKIYFYILPVDSKAVKSSNDFSIQSVTPLSSHTIPQGVKMIYSRSDGQPWTVATTTLVSMSFSTNQTSPTTMQYGHFNTDNGQTIQSFTDTSNYALPIMLVQLILDSL</sequence>
<dbReference type="EMBL" id="JAGGLV010000005">
    <property type="protein sequence ID" value="MBP2111889.1"/>
    <property type="molecule type" value="Genomic_DNA"/>
</dbReference>
<evidence type="ECO:0000313" key="2">
    <source>
        <dbReference type="Proteomes" id="UP000773462"/>
    </source>
</evidence>
<dbReference type="RefSeq" id="WP_209872212.1">
    <property type="nucleotide sequence ID" value="NZ_JAGGLV010000005.1"/>
</dbReference>
<comment type="caution">
    <text evidence="1">The sequence shown here is derived from an EMBL/GenBank/DDBJ whole genome shotgun (WGS) entry which is preliminary data.</text>
</comment>
<protein>
    <submittedName>
        <fullName evidence="1">Uncharacterized protein</fullName>
    </submittedName>
</protein>
<dbReference type="Proteomes" id="UP000773462">
    <property type="component" value="Unassembled WGS sequence"/>
</dbReference>
<evidence type="ECO:0000313" key="1">
    <source>
        <dbReference type="EMBL" id="MBP2111889.1"/>
    </source>
</evidence>
<keyword evidence="2" id="KW-1185">Reference proteome</keyword>
<reference evidence="1 2" key="1">
    <citation type="submission" date="2021-03" db="EMBL/GenBank/DDBJ databases">
        <title>Genomic Encyclopedia of Type Strains, Phase IV (KMG-IV): sequencing the most valuable type-strain genomes for metagenomic binning, comparative biology and taxonomic classification.</title>
        <authorList>
            <person name="Goeker M."/>
        </authorList>
    </citation>
    <scope>NUCLEOTIDE SEQUENCE [LARGE SCALE GENOMIC DNA]</scope>
    <source>
        <strain evidence="1 2">DSM 101953</strain>
    </source>
</reference>